<dbReference type="InterPro" id="IPR053162">
    <property type="entry name" value="DnaD"/>
</dbReference>
<dbReference type="InterPro" id="IPR010056">
    <property type="entry name" value="Phage_rep_org__N"/>
</dbReference>
<evidence type="ECO:0000256" key="2">
    <source>
        <dbReference type="SAM" id="MobiDB-lite"/>
    </source>
</evidence>
<gene>
    <name evidence="4" type="ordered locus">CA_C1934</name>
</gene>
<feature type="domain" description="Phage replisome organiser N-terminal" evidence="3">
    <location>
        <begin position="6"/>
        <end position="125"/>
    </location>
</feature>
<feature type="region of interest" description="Disordered" evidence="2">
    <location>
        <begin position="255"/>
        <end position="279"/>
    </location>
</feature>
<organism evidence="4 5">
    <name type="scientific">Clostridium acetobutylicum (strain ATCC 824 / DSM 792 / JCM 1419 / IAM 19013 / LMG 5710 / NBRC 13948 / NRRL B-527 / VKM B-1787 / 2291 / W)</name>
    <dbReference type="NCBI Taxonomy" id="272562"/>
    <lineage>
        <taxon>Bacteria</taxon>
        <taxon>Bacillati</taxon>
        <taxon>Bacillota</taxon>
        <taxon>Clostridia</taxon>
        <taxon>Eubacteriales</taxon>
        <taxon>Clostridiaceae</taxon>
        <taxon>Clostridium</taxon>
    </lineage>
</organism>
<feature type="coiled-coil region" evidence="1">
    <location>
        <begin position="106"/>
        <end position="162"/>
    </location>
</feature>
<dbReference type="Proteomes" id="UP000000814">
    <property type="component" value="Chromosome"/>
</dbReference>
<reference evidence="4 5" key="1">
    <citation type="journal article" date="2001" name="J. Bacteriol.">
        <title>Genome sequence and comparative analysis of the solvent-producing bacterium Clostridium acetobutylicum.</title>
        <authorList>
            <person name="Nolling J."/>
            <person name="Breton G."/>
            <person name="Omelchenko M.V."/>
            <person name="Makarova K.S."/>
            <person name="Zeng Q."/>
            <person name="Gibson R."/>
            <person name="Lee H.M."/>
            <person name="Dubois J."/>
            <person name="Qiu D."/>
            <person name="Hitti J."/>
            <person name="Wolf Y.I."/>
            <person name="Tatusov R.L."/>
            <person name="Sabathe F."/>
            <person name="Doucette-Stamm L."/>
            <person name="Soucaille P."/>
            <person name="Daly M.J."/>
            <person name="Bennett G.N."/>
            <person name="Koonin E.V."/>
            <person name="Smith D.R."/>
        </authorList>
    </citation>
    <scope>NUCLEOTIDE SEQUENCE [LARGE SCALE GENOMIC DNA]</scope>
    <source>
        <strain evidence="5">ATCC 824 / DSM 792 / JCM 1419 / LMG 5710 / VKM B-1787</strain>
    </source>
</reference>
<evidence type="ECO:0000256" key="1">
    <source>
        <dbReference type="SAM" id="Coils"/>
    </source>
</evidence>
<dbReference type="Pfam" id="PF09681">
    <property type="entry name" value="Phage_rep_org_N"/>
    <property type="match status" value="1"/>
</dbReference>
<name>Q97HS4_CLOAB</name>
<dbReference type="OrthoDB" id="3199595at2"/>
<evidence type="ECO:0000313" key="4">
    <source>
        <dbReference type="EMBL" id="AAK79896.1"/>
    </source>
</evidence>
<dbReference type="AlphaFoldDB" id="Q97HS4"/>
<dbReference type="KEGG" id="cac:CA_C1934"/>
<sequence>MADIKWIKIVVNIFDDEKIKLIEKMPEADALLVIWFKILCLSGKTNRSGLLMLSDKIYYTDEMLSSLFNRPLNTIRLALETFKKFGMIEIINDAYYITNWEKHQNIETLDKVREQTRLRVKKYREKLIESNANCNVTVTECNATEEERRKKNKNKKEEGEEEVNRIPWQDILIVWNDLPSPIKPLRNITDRRKDKVKARINSLKLTIEDILKAINNIKQSKFLQGGNGKQWIVDFDWIFKNDTNFTKVLEGRYNDKEVSNGPTKQDNTDRDREGIGIKL</sequence>
<feature type="compositionally biased region" description="Basic and acidic residues" evidence="2">
    <location>
        <begin position="266"/>
        <end position="279"/>
    </location>
</feature>
<accession>Q97HS4</accession>
<dbReference type="PANTHER" id="PTHR37293">
    <property type="entry name" value="PHAGE REPLICATION PROTEIN-RELATED"/>
    <property type="match status" value="1"/>
</dbReference>
<dbReference type="RefSeq" id="WP_010965237.1">
    <property type="nucleotide sequence ID" value="NC_003030.1"/>
</dbReference>
<dbReference type="STRING" id="272562.CA_C1934"/>
<dbReference type="PIR" id="E97138">
    <property type="entry name" value="E97138"/>
</dbReference>
<evidence type="ECO:0000313" key="5">
    <source>
        <dbReference type="Proteomes" id="UP000000814"/>
    </source>
</evidence>
<keyword evidence="5" id="KW-1185">Reference proteome</keyword>
<evidence type="ECO:0000259" key="3">
    <source>
        <dbReference type="Pfam" id="PF09681"/>
    </source>
</evidence>
<dbReference type="PATRIC" id="fig|272562.8.peg.2138"/>
<dbReference type="NCBIfam" id="TIGR01714">
    <property type="entry name" value="phage_rep_org_N"/>
    <property type="match status" value="1"/>
</dbReference>
<dbReference type="GeneID" id="44998423"/>
<dbReference type="HOGENOM" id="CLU_055973_3_0_9"/>
<dbReference type="eggNOG" id="ENOG5032758">
    <property type="taxonomic scope" value="Bacteria"/>
</dbReference>
<keyword evidence="1" id="KW-0175">Coiled coil</keyword>
<dbReference type="EMBL" id="AE001437">
    <property type="protein sequence ID" value="AAK79896.1"/>
    <property type="molecule type" value="Genomic_DNA"/>
</dbReference>
<proteinExistence type="predicted"/>
<protein>
    <recommendedName>
        <fullName evidence="3">Phage replisome organiser N-terminal domain-containing protein</fullName>
    </recommendedName>
</protein>
<dbReference type="PANTHER" id="PTHR37293:SF7">
    <property type="entry name" value="HYPOTHETICAL PHAGE PROTEIN"/>
    <property type="match status" value="1"/>
</dbReference>